<organism evidence="1 2">
    <name type="scientific">Microcoleus anatoxicus PTRS2</name>
    <dbReference type="NCBI Taxonomy" id="2705321"/>
    <lineage>
        <taxon>Bacteria</taxon>
        <taxon>Bacillati</taxon>
        <taxon>Cyanobacteriota</taxon>
        <taxon>Cyanophyceae</taxon>
        <taxon>Oscillatoriophycideae</taxon>
        <taxon>Oscillatoriales</taxon>
        <taxon>Microcoleaceae</taxon>
        <taxon>Microcoleus</taxon>
        <taxon>Microcoleus anatoxicus</taxon>
    </lineage>
</organism>
<evidence type="ECO:0000313" key="2">
    <source>
        <dbReference type="Proteomes" id="UP001384579"/>
    </source>
</evidence>
<comment type="caution">
    <text evidence="1">The sequence shown here is derived from an EMBL/GenBank/DDBJ whole genome shotgun (WGS) entry which is preliminary data.</text>
</comment>
<sequence>MATTLAFIAHCLEQRGWKYNFDADKCRIITGVKAENVDDFGICIQLSENGEFLQFVAPQLLAVKDCLYKGLLFQTMLAISWEVKMLRFEYDPTDGEVRASIELPIEDSQLTERLFNRCLSGLIELVDSIAMPRLKAVLATGVDPGPKSLAAHWLDGMPDELLNLLGDAIAHRRQHDT</sequence>
<dbReference type="RefSeq" id="WP_340518524.1">
    <property type="nucleotide sequence ID" value="NZ_JBBLXS010000392.1"/>
</dbReference>
<accession>A0ABU8YTT9</accession>
<reference evidence="1 2" key="1">
    <citation type="journal article" date="2020" name="Harmful Algae">
        <title>Molecular and morphological characterization of a novel dihydroanatoxin-a producing Microcoleus species (cyanobacteria) from the Russian River, California, USA.</title>
        <authorList>
            <person name="Conklin K.Y."/>
            <person name="Stancheva R."/>
            <person name="Otten T.G."/>
            <person name="Fadness R."/>
            <person name="Boyer G.L."/>
            <person name="Read B."/>
            <person name="Zhang X."/>
            <person name="Sheath R.G."/>
        </authorList>
    </citation>
    <scope>NUCLEOTIDE SEQUENCE [LARGE SCALE GENOMIC DNA]</scope>
    <source>
        <strain evidence="1 2">PTRS2</strain>
    </source>
</reference>
<keyword evidence="2" id="KW-1185">Reference proteome</keyword>
<proteinExistence type="predicted"/>
<protein>
    <recommendedName>
        <fullName evidence="3">YbjN domain-containing protein</fullName>
    </recommendedName>
</protein>
<dbReference type="Proteomes" id="UP001384579">
    <property type="component" value="Unassembled WGS sequence"/>
</dbReference>
<name>A0ABU8YTT9_9CYAN</name>
<gene>
    <name evidence="1" type="ORF">WMG39_22510</name>
</gene>
<evidence type="ECO:0008006" key="3">
    <source>
        <dbReference type="Google" id="ProtNLM"/>
    </source>
</evidence>
<dbReference type="EMBL" id="JBBLXS010000392">
    <property type="protein sequence ID" value="MEK0187606.1"/>
    <property type="molecule type" value="Genomic_DNA"/>
</dbReference>
<evidence type="ECO:0000313" key="1">
    <source>
        <dbReference type="EMBL" id="MEK0187606.1"/>
    </source>
</evidence>